<dbReference type="InterPro" id="IPR000210">
    <property type="entry name" value="BTB/POZ_dom"/>
</dbReference>
<dbReference type="EMBL" id="ML977186">
    <property type="protein sequence ID" value="KAF1982259.1"/>
    <property type="molecule type" value="Genomic_DNA"/>
</dbReference>
<dbReference type="PANTHER" id="PTHR47843:SF2">
    <property type="entry name" value="BTB DOMAIN-CONTAINING PROTEIN"/>
    <property type="match status" value="1"/>
</dbReference>
<dbReference type="AlphaFoldDB" id="A0A6G1GNC7"/>
<reference evidence="2" key="1">
    <citation type="journal article" date="2020" name="Stud. Mycol.">
        <title>101 Dothideomycetes genomes: a test case for predicting lifestyles and emergence of pathogens.</title>
        <authorList>
            <person name="Haridas S."/>
            <person name="Albert R."/>
            <person name="Binder M."/>
            <person name="Bloem J."/>
            <person name="Labutti K."/>
            <person name="Salamov A."/>
            <person name="Andreopoulos B."/>
            <person name="Baker S."/>
            <person name="Barry K."/>
            <person name="Bills G."/>
            <person name="Bluhm B."/>
            <person name="Cannon C."/>
            <person name="Castanera R."/>
            <person name="Culley D."/>
            <person name="Daum C."/>
            <person name="Ezra D."/>
            <person name="Gonzalez J."/>
            <person name="Henrissat B."/>
            <person name="Kuo A."/>
            <person name="Liang C."/>
            <person name="Lipzen A."/>
            <person name="Lutzoni F."/>
            <person name="Magnuson J."/>
            <person name="Mondo S."/>
            <person name="Nolan M."/>
            <person name="Ohm R."/>
            <person name="Pangilinan J."/>
            <person name="Park H.-J."/>
            <person name="Ramirez L."/>
            <person name="Alfaro M."/>
            <person name="Sun H."/>
            <person name="Tritt A."/>
            <person name="Yoshinaga Y."/>
            <person name="Zwiers L.-H."/>
            <person name="Turgeon B."/>
            <person name="Goodwin S."/>
            <person name="Spatafora J."/>
            <person name="Crous P."/>
            <person name="Grigoriev I."/>
        </authorList>
    </citation>
    <scope>NUCLEOTIDE SEQUENCE</scope>
    <source>
        <strain evidence="2">CBS 113979</strain>
    </source>
</reference>
<dbReference type="InterPro" id="IPR011333">
    <property type="entry name" value="SKP1/BTB/POZ_sf"/>
</dbReference>
<keyword evidence="3" id="KW-1185">Reference proteome</keyword>
<dbReference type="Pfam" id="PF00651">
    <property type="entry name" value="BTB"/>
    <property type="match status" value="1"/>
</dbReference>
<evidence type="ECO:0000313" key="3">
    <source>
        <dbReference type="Proteomes" id="UP000800041"/>
    </source>
</evidence>
<sequence length="260" mass="29802">MSSKKARLSYSQTDLTSVTIRIGIDAVPVQVNKDILCHHSNYFDNLFNKGFKETETLDTNLQDVSIATFKTFLDWMHNGELEFPAELPESGYNQTTEDLKVFAALLDVYMLAEKYDIPDLRVSIIKRWQAVQAATLTVENTVLINEIYERLPGPDPLKQIVVQRKLHSKFSLSKDQVGKWTDQICREFLVDLLIAGSEKAPSVIRSGPRTVWEKHMCNFHEHSTEEEKVACKEAWIKEKEKLTEWCKKKPAQPAAEETLT</sequence>
<evidence type="ECO:0000313" key="2">
    <source>
        <dbReference type="EMBL" id="KAF1982259.1"/>
    </source>
</evidence>
<dbReference type="PROSITE" id="PS50097">
    <property type="entry name" value="BTB"/>
    <property type="match status" value="1"/>
</dbReference>
<feature type="domain" description="BTB" evidence="1">
    <location>
        <begin position="16"/>
        <end position="85"/>
    </location>
</feature>
<accession>A0A6G1GNC7</accession>
<dbReference type="CDD" id="cd18186">
    <property type="entry name" value="BTB_POZ_ZBTB_KLHL-like"/>
    <property type="match status" value="1"/>
</dbReference>
<dbReference type="Gene3D" id="3.30.710.10">
    <property type="entry name" value="Potassium Channel Kv1.1, Chain A"/>
    <property type="match status" value="1"/>
</dbReference>
<evidence type="ECO:0000259" key="1">
    <source>
        <dbReference type="PROSITE" id="PS50097"/>
    </source>
</evidence>
<protein>
    <recommendedName>
        <fullName evidence="1">BTB domain-containing protein</fullName>
    </recommendedName>
</protein>
<gene>
    <name evidence="2" type="ORF">K402DRAFT_457426</name>
</gene>
<name>A0A6G1GNC7_9PEZI</name>
<dbReference type="PANTHER" id="PTHR47843">
    <property type="entry name" value="BTB DOMAIN-CONTAINING PROTEIN-RELATED"/>
    <property type="match status" value="1"/>
</dbReference>
<dbReference type="Proteomes" id="UP000800041">
    <property type="component" value="Unassembled WGS sequence"/>
</dbReference>
<dbReference type="OrthoDB" id="194443at2759"/>
<dbReference type="SMART" id="SM00225">
    <property type="entry name" value="BTB"/>
    <property type="match status" value="1"/>
</dbReference>
<dbReference type="SUPFAM" id="SSF54695">
    <property type="entry name" value="POZ domain"/>
    <property type="match status" value="1"/>
</dbReference>
<proteinExistence type="predicted"/>
<organism evidence="2 3">
    <name type="scientific">Aulographum hederae CBS 113979</name>
    <dbReference type="NCBI Taxonomy" id="1176131"/>
    <lineage>
        <taxon>Eukaryota</taxon>
        <taxon>Fungi</taxon>
        <taxon>Dikarya</taxon>
        <taxon>Ascomycota</taxon>
        <taxon>Pezizomycotina</taxon>
        <taxon>Dothideomycetes</taxon>
        <taxon>Pleosporomycetidae</taxon>
        <taxon>Aulographales</taxon>
        <taxon>Aulographaceae</taxon>
    </lineage>
</organism>